<evidence type="ECO:0000313" key="1">
    <source>
        <dbReference type="EMBL" id="KAL1132168.1"/>
    </source>
</evidence>
<evidence type="ECO:0000313" key="2">
    <source>
        <dbReference type="Proteomes" id="UP001558652"/>
    </source>
</evidence>
<keyword evidence="2" id="KW-1185">Reference proteome</keyword>
<reference evidence="1 2" key="1">
    <citation type="submission" date="2024-07" db="EMBL/GenBank/DDBJ databases">
        <title>Chromosome-level genome assembly of the water stick insect Ranatra chinensis (Heteroptera: Nepidae).</title>
        <authorList>
            <person name="Liu X."/>
        </authorList>
    </citation>
    <scope>NUCLEOTIDE SEQUENCE [LARGE SCALE GENOMIC DNA]</scope>
    <source>
        <strain evidence="1">Cailab_2021Rc</strain>
        <tissue evidence="1">Muscle</tissue>
    </source>
</reference>
<dbReference type="Proteomes" id="UP001558652">
    <property type="component" value="Unassembled WGS sequence"/>
</dbReference>
<proteinExistence type="predicted"/>
<dbReference type="EMBL" id="JBFDAA010000005">
    <property type="protein sequence ID" value="KAL1132168.1"/>
    <property type="molecule type" value="Genomic_DNA"/>
</dbReference>
<sequence>MPRNELRNSPLIEASRHPFGPVPPSFGELRDYTAARDKWHLSGWGGAKLVTDKSGCGGGGASGGGGSGLMPPTGGRSRAVTVMPLSSSACRRGRSMSCAALSACLLASQLLFMAPTSSAAPTPGEQSF</sequence>
<accession>A0ABD0YLM5</accession>
<name>A0ABD0YLM5_9HEMI</name>
<comment type="caution">
    <text evidence="1">The sequence shown here is derived from an EMBL/GenBank/DDBJ whole genome shotgun (WGS) entry which is preliminary data.</text>
</comment>
<organism evidence="1 2">
    <name type="scientific">Ranatra chinensis</name>
    <dbReference type="NCBI Taxonomy" id="642074"/>
    <lineage>
        <taxon>Eukaryota</taxon>
        <taxon>Metazoa</taxon>
        <taxon>Ecdysozoa</taxon>
        <taxon>Arthropoda</taxon>
        <taxon>Hexapoda</taxon>
        <taxon>Insecta</taxon>
        <taxon>Pterygota</taxon>
        <taxon>Neoptera</taxon>
        <taxon>Paraneoptera</taxon>
        <taxon>Hemiptera</taxon>
        <taxon>Heteroptera</taxon>
        <taxon>Panheteroptera</taxon>
        <taxon>Nepomorpha</taxon>
        <taxon>Nepidae</taxon>
        <taxon>Ranatrinae</taxon>
        <taxon>Ranatra</taxon>
    </lineage>
</organism>
<dbReference type="AlphaFoldDB" id="A0ABD0YLM5"/>
<gene>
    <name evidence="1" type="ORF">AAG570_010125</name>
</gene>
<protein>
    <submittedName>
        <fullName evidence="1">Uncharacterized protein</fullName>
    </submittedName>
</protein>